<evidence type="ECO:0000259" key="1">
    <source>
        <dbReference type="PROSITE" id="PS51186"/>
    </source>
</evidence>
<dbReference type="CDD" id="cd04301">
    <property type="entry name" value="NAT_SF"/>
    <property type="match status" value="1"/>
</dbReference>
<dbReference type="PROSITE" id="PS51186">
    <property type="entry name" value="GNAT"/>
    <property type="match status" value="1"/>
</dbReference>
<dbReference type="Gene3D" id="3.40.630.30">
    <property type="match status" value="1"/>
</dbReference>
<proteinExistence type="predicted"/>
<organism evidence="2 3">
    <name type="scientific">Methylobacterium radiotolerans</name>
    <dbReference type="NCBI Taxonomy" id="31998"/>
    <lineage>
        <taxon>Bacteria</taxon>
        <taxon>Pseudomonadati</taxon>
        <taxon>Pseudomonadota</taxon>
        <taxon>Alphaproteobacteria</taxon>
        <taxon>Hyphomicrobiales</taxon>
        <taxon>Methylobacteriaceae</taxon>
        <taxon>Methylobacterium</taxon>
    </lineage>
</organism>
<comment type="caution">
    <text evidence="2">The sequence shown here is derived from an EMBL/GenBank/DDBJ whole genome shotgun (WGS) entry which is preliminary data.</text>
</comment>
<gene>
    <name evidence="2" type="ORF">MRSR164_22450</name>
</gene>
<keyword evidence="3" id="KW-1185">Reference proteome</keyword>
<evidence type="ECO:0000313" key="3">
    <source>
        <dbReference type="Proteomes" id="UP001349262"/>
    </source>
</evidence>
<protein>
    <submittedName>
        <fullName evidence="2">GNAT family N-acetyltransferase</fullName>
    </submittedName>
</protein>
<accession>A0ABU7TGT2</accession>
<name>A0ABU7TGT2_9HYPH</name>
<dbReference type="InterPro" id="IPR000182">
    <property type="entry name" value="GNAT_dom"/>
</dbReference>
<dbReference type="Proteomes" id="UP001349262">
    <property type="component" value="Unassembled WGS sequence"/>
</dbReference>
<dbReference type="Pfam" id="PF00583">
    <property type="entry name" value="Acetyltransf_1"/>
    <property type="match status" value="1"/>
</dbReference>
<dbReference type="EMBL" id="MLBY01000005">
    <property type="protein sequence ID" value="MEE7459452.1"/>
    <property type="molecule type" value="Genomic_DNA"/>
</dbReference>
<feature type="domain" description="N-acetyltransferase" evidence="1">
    <location>
        <begin position="22"/>
        <end position="162"/>
    </location>
</feature>
<dbReference type="InterPro" id="IPR016181">
    <property type="entry name" value="Acyl_CoA_acyltransferase"/>
</dbReference>
<dbReference type="SUPFAM" id="SSF55729">
    <property type="entry name" value="Acyl-CoA N-acyltransferases (Nat)"/>
    <property type="match status" value="1"/>
</dbReference>
<evidence type="ECO:0000313" key="2">
    <source>
        <dbReference type="EMBL" id="MEE7459452.1"/>
    </source>
</evidence>
<reference evidence="2 3" key="1">
    <citation type="journal article" date="2012" name="Genet. Mol. Biol.">
        <title>Analysis of 16S rRNA and mxaF genes revealing insights into Methylobacterium niche-specific plant association.</title>
        <authorList>
            <person name="Dourado M.N."/>
            <person name="Andreote F.D."/>
            <person name="Dini-Andreote F."/>
            <person name="Conti R."/>
            <person name="Araujo J.M."/>
            <person name="Araujo W.L."/>
        </authorList>
    </citation>
    <scope>NUCLEOTIDE SEQUENCE [LARGE SCALE GENOMIC DNA]</scope>
    <source>
        <strain evidence="2 3">SR1.6/4</strain>
    </source>
</reference>
<sequence length="213" mass="23734">MAAVEPAPLYDSYPSATSTFSVTVVRSADDLARVMSVRSAAFVGEQACPYEEEFDGNDFSSTHLLGFVNNEPAASIRVRCFASFAKAERLAVRPEFRRSRLAFVIVKAAHELCRVKGYRRIYGHAQKDLVDFWSRAGGRPFPGAREFTFSDHSYVEMMSEVPPHPDAITIGTDPYTIIRPEGRWHAPGVLERSASRAVTLHSADPALRKQRRA</sequence>